<keyword evidence="3" id="KW-1185">Reference proteome</keyword>
<proteinExistence type="predicted"/>
<dbReference type="EMBL" id="JAEUBE010000042">
    <property type="protein sequence ID" value="KAH3671880.1"/>
    <property type="molecule type" value="Genomic_DNA"/>
</dbReference>
<evidence type="ECO:0000313" key="3">
    <source>
        <dbReference type="Proteomes" id="UP000769157"/>
    </source>
</evidence>
<feature type="region of interest" description="Disordered" evidence="1">
    <location>
        <begin position="64"/>
        <end position="85"/>
    </location>
</feature>
<dbReference type="GeneID" id="70232034"/>
<reference evidence="2" key="1">
    <citation type="journal article" date="2021" name="Open Biol.">
        <title>Shared evolutionary footprints suggest mitochondrial oxidative damage underlies multiple complex I losses in fungi.</title>
        <authorList>
            <person name="Schikora-Tamarit M.A."/>
            <person name="Marcet-Houben M."/>
            <person name="Nosek J."/>
            <person name="Gabaldon T."/>
        </authorList>
    </citation>
    <scope>NUCLEOTIDE SEQUENCE</scope>
    <source>
        <strain evidence="2">CBS6075</strain>
    </source>
</reference>
<dbReference type="RefSeq" id="XP_046064995.1">
    <property type="nucleotide sequence ID" value="XM_046208116.1"/>
</dbReference>
<organism evidence="2 3">
    <name type="scientific">Ogataea philodendri</name>
    <dbReference type="NCBI Taxonomy" id="1378263"/>
    <lineage>
        <taxon>Eukaryota</taxon>
        <taxon>Fungi</taxon>
        <taxon>Dikarya</taxon>
        <taxon>Ascomycota</taxon>
        <taxon>Saccharomycotina</taxon>
        <taxon>Pichiomycetes</taxon>
        <taxon>Pichiales</taxon>
        <taxon>Pichiaceae</taxon>
        <taxon>Ogataea</taxon>
    </lineage>
</organism>
<comment type="caution">
    <text evidence="2">The sequence shown here is derived from an EMBL/GenBank/DDBJ whole genome shotgun (WGS) entry which is preliminary data.</text>
</comment>
<protein>
    <submittedName>
        <fullName evidence="2">Uncharacterized protein</fullName>
    </submittedName>
</protein>
<dbReference type="Proteomes" id="UP000769157">
    <property type="component" value="Unassembled WGS sequence"/>
</dbReference>
<evidence type="ECO:0000256" key="1">
    <source>
        <dbReference type="SAM" id="MobiDB-lite"/>
    </source>
</evidence>
<dbReference type="OrthoDB" id="3987992at2759"/>
<dbReference type="AlphaFoldDB" id="A0A9P8PHS5"/>
<feature type="region of interest" description="Disordered" evidence="1">
    <location>
        <begin position="97"/>
        <end position="117"/>
    </location>
</feature>
<accession>A0A9P8PHS5</accession>
<name>A0A9P8PHS5_9ASCO</name>
<reference evidence="2" key="2">
    <citation type="submission" date="2021-01" db="EMBL/GenBank/DDBJ databases">
        <authorList>
            <person name="Schikora-Tamarit M.A."/>
        </authorList>
    </citation>
    <scope>NUCLEOTIDE SEQUENCE</scope>
    <source>
        <strain evidence="2">CBS6075</strain>
    </source>
</reference>
<evidence type="ECO:0000313" key="2">
    <source>
        <dbReference type="EMBL" id="KAH3671880.1"/>
    </source>
</evidence>
<gene>
    <name evidence="2" type="ORF">OGAPHI_000066</name>
</gene>
<sequence>MSFIDRWVYKNKARQLGVNNTGTHYNPTTVTPQEQYHNYPRRASDTQPNLRNIPYNYFHGEESITVQGDDGKMHTTTVTTDGFKDANNRSQMVSNIQPASIQDRKASIGSITSESSN</sequence>